<dbReference type="EMBL" id="LN609528">
    <property type="protein sequence ID" value="CEF64193.2"/>
    <property type="molecule type" value="Genomic_DNA"/>
</dbReference>
<keyword evidence="6" id="KW-0430">Lectin</keyword>
<feature type="signal peptide" evidence="3">
    <location>
        <begin position="1"/>
        <end position="20"/>
    </location>
</feature>
<keyword evidence="7" id="KW-1185">Reference proteome</keyword>
<dbReference type="PROSITE" id="PS01180">
    <property type="entry name" value="CUB"/>
    <property type="match status" value="2"/>
</dbReference>
<dbReference type="CDD" id="cd00041">
    <property type="entry name" value="CUB"/>
    <property type="match status" value="2"/>
</dbReference>
<reference evidence="6 7" key="1">
    <citation type="submission" date="2014-09" db="EMBL/GenBank/DDBJ databases">
        <authorList>
            <person name="Martin A.A."/>
        </authorList>
    </citation>
    <scope>NUCLEOTIDE SEQUENCE</scope>
    <source>
        <strain evidence="7">ED321</strain>
        <strain evidence="6">ED321 Heterogonic</strain>
    </source>
</reference>
<dbReference type="SUPFAM" id="SSF49854">
    <property type="entry name" value="Spermadhesin, CUB domain"/>
    <property type="match status" value="2"/>
</dbReference>
<dbReference type="GeneID" id="36376558"/>
<dbReference type="CDD" id="cd00037">
    <property type="entry name" value="CLECT"/>
    <property type="match status" value="2"/>
</dbReference>
<dbReference type="InterPro" id="IPR000859">
    <property type="entry name" value="CUB_dom"/>
</dbReference>
<dbReference type="WormBase" id="SRAE_1000244800">
    <property type="protein sequence ID" value="SRP00379"/>
    <property type="gene ID" value="WBGene00259063"/>
</dbReference>
<dbReference type="PANTHER" id="PTHR22991">
    <property type="entry name" value="PROTEIN CBG13490"/>
    <property type="match status" value="1"/>
</dbReference>
<evidence type="ECO:0000313" key="8">
    <source>
        <dbReference type="WBParaSite" id="SRAE_1000244800.1"/>
    </source>
</evidence>
<evidence type="ECO:0000313" key="7">
    <source>
        <dbReference type="Proteomes" id="UP000035682"/>
    </source>
</evidence>
<dbReference type="Pfam" id="PF00059">
    <property type="entry name" value="Lectin_C"/>
    <property type="match status" value="2"/>
</dbReference>
<dbReference type="InterPro" id="IPR035914">
    <property type="entry name" value="Sperma_CUB_dom_sf"/>
</dbReference>
<feature type="domain" description="C-type lectin" evidence="5">
    <location>
        <begin position="32"/>
        <end position="134"/>
    </location>
</feature>
<keyword evidence="1 2" id="KW-1015">Disulfide bond</keyword>
<evidence type="ECO:0000256" key="1">
    <source>
        <dbReference type="ARBA" id="ARBA00023157"/>
    </source>
</evidence>
<dbReference type="InterPro" id="IPR050976">
    <property type="entry name" value="Snaclec"/>
</dbReference>
<name>A0A090L7Y2_STRRB</name>
<dbReference type="AlphaFoldDB" id="A0A090L7Y2"/>
<dbReference type="SMART" id="SM00042">
    <property type="entry name" value="CUB"/>
    <property type="match status" value="1"/>
</dbReference>
<comment type="caution">
    <text evidence="2">Lacks conserved residue(s) required for the propagation of feature annotation.</text>
</comment>
<dbReference type="InterPro" id="IPR016187">
    <property type="entry name" value="CTDL_fold"/>
</dbReference>
<feature type="domain" description="CUB" evidence="4">
    <location>
        <begin position="316"/>
        <end position="430"/>
    </location>
</feature>
<feature type="disulfide bond" evidence="2">
    <location>
        <begin position="456"/>
        <end position="483"/>
    </location>
</feature>
<feature type="disulfide bond" evidence="2">
    <location>
        <begin position="316"/>
        <end position="343"/>
    </location>
</feature>
<dbReference type="InterPro" id="IPR001304">
    <property type="entry name" value="C-type_lectin-like"/>
</dbReference>
<dbReference type="GO" id="GO:0030246">
    <property type="term" value="F:carbohydrate binding"/>
    <property type="evidence" value="ECO:0007669"/>
    <property type="project" value="UniProtKB-KW"/>
</dbReference>
<protein>
    <submittedName>
        <fullName evidence="6">CUB domain and C-type lectin domain and C-type lectin-like domain and C-type lectin fold domain-containing protein</fullName>
    </submittedName>
</protein>
<feature type="domain" description="C-type lectin" evidence="5">
    <location>
        <begin position="169"/>
        <end position="287"/>
    </location>
</feature>
<proteinExistence type="predicted"/>
<evidence type="ECO:0000256" key="3">
    <source>
        <dbReference type="SAM" id="SignalP"/>
    </source>
</evidence>
<dbReference type="Pfam" id="PF00431">
    <property type="entry name" value="CUB"/>
    <property type="match status" value="2"/>
</dbReference>
<feature type="domain" description="CUB" evidence="4">
    <location>
        <begin position="456"/>
        <end position="525"/>
    </location>
</feature>
<evidence type="ECO:0000313" key="9">
    <source>
        <dbReference type="WormBase" id="SRAE_1000244800"/>
    </source>
</evidence>
<dbReference type="OMA" id="CLWDDAT"/>
<dbReference type="CTD" id="36376558"/>
<reference evidence="8" key="2">
    <citation type="submission" date="2020-12" db="UniProtKB">
        <authorList>
            <consortium name="WormBaseParasite"/>
        </authorList>
    </citation>
    <scope>IDENTIFICATION</scope>
</reference>
<dbReference type="PANTHER" id="PTHR22991:SF40">
    <property type="entry name" value="PROTEIN CBG13490"/>
    <property type="match status" value="1"/>
</dbReference>
<accession>A0A090L7Y2</accession>
<dbReference type="SMART" id="SM00034">
    <property type="entry name" value="CLECT"/>
    <property type="match status" value="2"/>
</dbReference>
<dbReference type="PROSITE" id="PS50041">
    <property type="entry name" value="C_TYPE_LECTIN_2"/>
    <property type="match status" value="2"/>
</dbReference>
<evidence type="ECO:0000259" key="5">
    <source>
        <dbReference type="PROSITE" id="PS50041"/>
    </source>
</evidence>
<dbReference type="Proteomes" id="UP000035682">
    <property type="component" value="Unplaced"/>
</dbReference>
<dbReference type="RefSeq" id="XP_024503394.1">
    <property type="nucleotide sequence ID" value="XM_024649525.1"/>
</dbReference>
<feature type="chain" id="PRO_5015030579" evidence="3">
    <location>
        <begin position="21"/>
        <end position="525"/>
    </location>
</feature>
<dbReference type="Gene3D" id="3.10.100.10">
    <property type="entry name" value="Mannose-Binding Protein A, subunit A"/>
    <property type="match status" value="2"/>
</dbReference>
<dbReference type="SUPFAM" id="SSF56436">
    <property type="entry name" value="C-type lectin-like"/>
    <property type="match status" value="2"/>
</dbReference>
<dbReference type="OrthoDB" id="5829201at2759"/>
<dbReference type="InterPro" id="IPR016186">
    <property type="entry name" value="C-type_lectin-like/link_sf"/>
</dbReference>
<gene>
    <name evidence="6 8 9" type="ORF">SRAE_1000244800</name>
</gene>
<dbReference type="WBParaSite" id="SRAE_1000244800.1">
    <property type="protein sequence ID" value="SRAE_1000244800.1"/>
    <property type="gene ID" value="WBGene00259063"/>
</dbReference>
<keyword evidence="3" id="KW-0732">Signal</keyword>
<evidence type="ECO:0000259" key="4">
    <source>
        <dbReference type="PROSITE" id="PS01180"/>
    </source>
</evidence>
<dbReference type="STRING" id="34506.A0A090L7Y2"/>
<evidence type="ECO:0000256" key="2">
    <source>
        <dbReference type="PROSITE-ProRule" id="PRU00059"/>
    </source>
</evidence>
<sequence length="525" mass="59222">MKYLIISFYFIFNLIYIVKTNDNQCIAGYTYYDNWCYKYYPISTISLSDAKEICAKDNGELPVIHNVMTNNFITDLITDSVWIGLTCDNKNICTWVDGTPYDYNNFQNGLPQVYIGNAVKLLIHHEQRNFNGLWISSSAANTNATTLCRMAAKINTQKCPLNYYYISNENNNCYKIVNDPDTFDNAAINCKNDGGNLISIHSLTENVEVLNFLQAKTNKNSAWIGLQYIDSNSVWLDGSSFDFNNYKKDFPNKVFGDGVEILLIQDDESFGFWENTRITNMLPYICKMTEDEVYNYNGGTTTVNPLATTLSPSNKCPTSPMYQNNGYINSPGYPSFYGNNIDCYYYLIAPKGSFIQFKIMDFNLDVGDSLNAYDGNDFNNIIKSLTGSDNTNAVGLILTTKYNNFMVLHFRSNANHITRNSGFNGYFTTYIKNLLTTPVPLPTTSIYVETTNSNECPSDVFTKNSEIITSPGYPKSFGANLLCTYLIEAPLGKNVALQLEKIHISQDEVSLEIYDGKGMSLNIIS</sequence>
<organism evidence="6">
    <name type="scientific">Strongyloides ratti</name>
    <name type="common">Parasitic roundworm</name>
    <dbReference type="NCBI Taxonomy" id="34506"/>
    <lineage>
        <taxon>Eukaryota</taxon>
        <taxon>Metazoa</taxon>
        <taxon>Ecdysozoa</taxon>
        <taxon>Nematoda</taxon>
        <taxon>Chromadorea</taxon>
        <taxon>Rhabditida</taxon>
        <taxon>Tylenchina</taxon>
        <taxon>Panagrolaimomorpha</taxon>
        <taxon>Strongyloidoidea</taxon>
        <taxon>Strongyloididae</taxon>
        <taxon>Strongyloides</taxon>
    </lineage>
</organism>
<dbReference type="Gene3D" id="2.60.120.290">
    <property type="entry name" value="Spermadhesin, CUB domain"/>
    <property type="match status" value="2"/>
</dbReference>
<evidence type="ECO:0000313" key="6">
    <source>
        <dbReference type="EMBL" id="CEF64193.2"/>
    </source>
</evidence>